<dbReference type="AlphaFoldDB" id="A0AAW1S764"/>
<dbReference type="PANTHER" id="PTHR35552:SF1">
    <property type="entry name" value="MEDIATOR OF RNA POLYMERASE II TRANSCRIPTION SUBUNIT 8"/>
    <property type="match status" value="1"/>
</dbReference>
<evidence type="ECO:0000313" key="4">
    <source>
        <dbReference type="Proteomes" id="UP001438707"/>
    </source>
</evidence>
<dbReference type="GO" id="GO:0003712">
    <property type="term" value="F:transcription coregulator activity"/>
    <property type="evidence" value="ECO:0007669"/>
    <property type="project" value="InterPro"/>
</dbReference>
<evidence type="ECO:0000256" key="2">
    <source>
        <dbReference type="SAM" id="MobiDB-lite"/>
    </source>
</evidence>
<dbReference type="EMBL" id="JALJOS010000003">
    <property type="protein sequence ID" value="KAK9841308.1"/>
    <property type="molecule type" value="Genomic_DNA"/>
</dbReference>
<name>A0AAW1S764_9CHLO</name>
<proteinExistence type="predicted"/>
<dbReference type="Proteomes" id="UP001438707">
    <property type="component" value="Unassembled WGS sequence"/>
</dbReference>
<feature type="coiled-coil region" evidence="1">
    <location>
        <begin position="147"/>
        <end position="174"/>
    </location>
</feature>
<gene>
    <name evidence="3" type="ORF">WJX74_003594</name>
</gene>
<sequence>MQTSFASRVESSNRPGSGHLTAQEQTLAAERLQLRLGSEQGNLNLKAVRARAEDLKRSLGQVAFALQHRPQDIKWDDLLERYSLISTQHRLLQEQLRPSLKSFLVHPKSVNQSNAPMLPIMMATKALPEMEAEWQQVEDEHQANMGAMSVSDRMQELEAAVKQHNQLLEDLCTKSGCLSSEGLNCMKFGRTAVAAASSSGPSKPSVAPRQVVGAKRKLDGPALLIAAALTGEGL</sequence>
<evidence type="ECO:0008006" key="5">
    <source>
        <dbReference type="Google" id="ProtNLM"/>
    </source>
</evidence>
<dbReference type="InterPro" id="IPR019364">
    <property type="entry name" value="Mediatior_Med8_fun/met"/>
</dbReference>
<keyword evidence="4" id="KW-1185">Reference proteome</keyword>
<dbReference type="Pfam" id="PF10232">
    <property type="entry name" value="Med8"/>
    <property type="match status" value="1"/>
</dbReference>
<dbReference type="InterPro" id="IPR038795">
    <property type="entry name" value="MED8_plant"/>
</dbReference>
<evidence type="ECO:0000313" key="3">
    <source>
        <dbReference type="EMBL" id="KAK9841308.1"/>
    </source>
</evidence>
<protein>
    <recommendedName>
        <fullName evidence="5">Mediator complex subunit 8</fullName>
    </recommendedName>
</protein>
<organism evidence="3 4">
    <name type="scientific">Apatococcus lobatus</name>
    <dbReference type="NCBI Taxonomy" id="904363"/>
    <lineage>
        <taxon>Eukaryota</taxon>
        <taxon>Viridiplantae</taxon>
        <taxon>Chlorophyta</taxon>
        <taxon>core chlorophytes</taxon>
        <taxon>Trebouxiophyceae</taxon>
        <taxon>Chlorellales</taxon>
        <taxon>Chlorellaceae</taxon>
        <taxon>Apatococcus</taxon>
    </lineage>
</organism>
<dbReference type="PANTHER" id="PTHR35552">
    <property type="entry name" value="MEDIATOR OF RNA POLYMERASE II TRANSCRIPTION SUBUNIT 8"/>
    <property type="match status" value="1"/>
</dbReference>
<keyword evidence="1" id="KW-0175">Coiled coil</keyword>
<accession>A0AAW1S764</accession>
<evidence type="ECO:0000256" key="1">
    <source>
        <dbReference type="SAM" id="Coils"/>
    </source>
</evidence>
<comment type="caution">
    <text evidence="3">The sequence shown here is derived from an EMBL/GenBank/DDBJ whole genome shotgun (WGS) entry which is preliminary data.</text>
</comment>
<reference evidence="3 4" key="1">
    <citation type="journal article" date="2024" name="Nat. Commun.">
        <title>Phylogenomics reveals the evolutionary origins of lichenization in chlorophyte algae.</title>
        <authorList>
            <person name="Puginier C."/>
            <person name="Libourel C."/>
            <person name="Otte J."/>
            <person name="Skaloud P."/>
            <person name="Haon M."/>
            <person name="Grisel S."/>
            <person name="Petersen M."/>
            <person name="Berrin J.G."/>
            <person name="Delaux P.M."/>
            <person name="Dal Grande F."/>
            <person name="Keller J."/>
        </authorList>
    </citation>
    <scope>NUCLEOTIDE SEQUENCE [LARGE SCALE GENOMIC DNA]</scope>
    <source>
        <strain evidence="3 4">SAG 2145</strain>
    </source>
</reference>
<feature type="region of interest" description="Disordered" evidence="2">
    <location>
        <begin position="1"/>
        <end position="20"/>
    </location>
</feature>
<dbReference type="GO" id="GO:0006357">
    <property type="term" value="P:regulation of transcription by RNA polymerase II"/>
    <property type="evidence" value="ECO:0007669"/>
    <property type="project" value="InterPro"/>
</dbReference>
<dbReference type="GO" id="GO:0016592">
    <property type="term" value="C:mediator complex"/>
    <property type="evidence" value="ECO:0007669"/>
    <property type="project" value="InterPro"/>
</dbReference>